<accession>A0ABN7AUT7</accession>
<evidence type="ECO:0000313" key="2">
    <source>
        <dbReference type="Proteomes" id="UP001307889"/>
    </source>
</evidence>
<protein>
    <submittedName>
        <fullName evidence="1">Uncharacterized protein</fullName>
    </submittedName>
</protein>
<evidence type="ECO:0000313" key="1">
    <source>
        <dbReference type="EMBL" id="BES95946.1"/>
    </source>
</evidence>
<keyword evidence="2" id="KW-1185">Reference proteome</keyword>
<gene>
    <name evidence="1" type="ORF">NTJ_08755</name>
</gene>
<dbReference type="Proteomes" id="UP001307889">
    <property type="component" value="Chromosome 6"/>
</dbReference>
<proteinExistence type="predicted"/>
<organism evidence="1 2">
    <name type="scientific">Nesidiocoris tenuis</name>
    <dbReference type="NCBI Taxonomy" id="355587"/>
    <lineage>
        <taxon>Eukaryota</taxon>
        <taxon>Metazoa</taxon>
        <taxon>Ecdysozoa</taxon>
        <taxon>Arthropoda</taxon>
        <taxon>Hexapoda</taxon>
        <taxon>Insecta</taxon>
        <taxon>Pterygota</taxon>
        <taxon>Neoptera</taxon>
        <taxon>Paraneoptera</taxon>
        <taxon>Hemiptera</taxon>
        <taxon>Heteroptera</taxon>
        <taxon>Panheteroptera</taxon>
        <taxon>Cimicomorpha</taxon>
        <taxon>Miridae</taxon>
        <taxon>Dicyphina</taxon>
        <taxon>Nesidiocoris</taxon>
    </lineage>
</organism>
<dbReference type="EMBL" id="AP028914">
    <property type="protein sequence ID" value="BES95946.1"/>
    <property type="molecule type" value="Genomic_DNA"/>
</dbReference>
<reference evidence="1 2" key="1">
    <citation type="submission" date="2023-09" db="EMBL/GenBank/DDBJ databases">
        <title>Nesidiocoris tenuis whole genome shotgun sequence.</title>
        <authorList>
            <person name="Shibata T."/>
            <person name="Shimoda M."/>
            <person name="Kobayashi T."/>
            <person name="Uehara T."/>
        </authorList>
    </citation>
    <scope>NUCLEOTIDE SEQUENCE [LARGE SCALE GENOMIC DNA]</scope>
    <source>
        <strain evidence="1 2">Japan</strain>
    </source>
</reference>
<name>A0ABN7AUT7_9HEMI</name>
<sequence length="156" mass="18830">MYREIIYCMESRRPGLRSRKDSTRFRRKDTTKDEGREGMWRALGSSFYFSYLLPTSKENEIIPLENRKPLSGWLRSREKLESRGRRKKSKNEKVEVQRRYYSFFGPTPATGCIGARKVELIKFLVRRRLRLEKYLCFEGNRLKNEESHRGKERRIL</sequence>